<organism evidence="1 2">
    <name type="scientific">Xanthomonas melonis</name>
    <dbReference type="NCBI Taxonomy" id="56456"/>
    <lineage>
        <taxon>Bacteria</taxon>
        <taxon>Pseudomonadati</taxon>
        <taxon>Pseudomonadota</taxon>
        <taxon>Gammaproteobacteria</taxon>
        <taxon>Lysobacterales</taxon>
        <taxon>Lysobacteraceae</taxon>
        <taxon>Xanthomonas</taxon>
    </lineage>
</organism>
<evidence type="ECO:0000313" key="2">
    <source>
        <dbReference type="Proteomes" id="UP000239865"/>
    </source>
</evidence>
<dbReference type="AlphaFoldDB" id="A0A2S7DHT2"/>
<proteinExistence type="predicted"/>
<protein>
    <submittedName>
        <fullName evidence="1">Uncharacterized protein</fullName>
    </submittedName>
</protein>
<comment type="caution">
    <text evidence="1">The sequence shown here is derived from an EMBL/GenBank/DDBJ whole genome shotgun (WGS) entry which is preliminary data.</text>
</comment>
<accession>A0A2S7DHT2</accession>
<sequence>MACGRAITARLRNAAWQSSKRGLQAMRYGDLHLSSRARPWSASCRRLFERARTCNAAVAVGCAHATDRPACASHPA</sequence>
<evidence type="ECO:0000313" key="1">
    <source>
        <dbReference type="EMBL" id="PPU73359.1"/>
    </source>
</evidence>
<gene>
    <name evidence="1" type="ORF">XmelCFBP4644_07480</name>
</gene>
<name>A0A2S7DHT2_9XANT</name>
<dbReference type="EMBL" id="MDEH01000003">
    <property type="protein sequence ID" value="PPU73359.1"/>
    <property type="molecule type" value="Genomic_DNA"/>
</dbReference>
<reference evidence="1 2" key="1">
    <citation type="submission" date="2016-08" db="EMBL/GenBank/DDBJ databases">
        <authorList>
            <person name="Seilhamer J.J."/>
        </authorList>
    </citation>
    <scope>NUCLEOTIDE SEQUENCE [LARGE SCALE GENOMIC DNA]</scope>
    <source>
        <strain evidence="1 2">CFBP4644</strain>
    </source>
</reference>
<dbReference type="Proteomes" id="UP000239865">
    <property type="component" value="Unassembled WGS sequence"/>
</dbReference>